<feature type="transmembrane region" description="Helical" evidence="1">
    <location>
        <begin position="68"/>
        <end position="95"/>
    </location>
</feature>
<accession>A0ABX1RRF1</accession>
<gene>
    <name evidence="3" type="ORF">HF577_34645</name>
</gene>
<dbReference type="NCBIfam" id="NF038012">
    <property type="entry name" value="DMT_1"/>
    <property type="match status" value="1"/>
</dbReference>
<feature type="transmembrane region" description="Helical" evidence="1">
    <location>
        <begin position="194"/>
        <end position="216"/>
    </location>
</feature>
<comment type="caution">
    <text evidence="3">The sequence shown here is derived from an EMBL/GenBank/DDBJ whole genome shotgun (WGS) entry which is preliminary data.</text>
</comment>
<reference evidence="3 4" key="1">
    <citation type="submission" date="2020-04" db="EMBL/GenBank/DDBJ databases">
        <authorList>
            <person name="Klaysubun C."/>
            <person name="Duangmal K."/>
            <person name="Lipun K."/>
        </authorList>
    </citation>
    <scope>NUCLEOTIDE SEQUENCE [LARGE SCALE GENOMIC DNA]</scope>
    <source>
        <strain evidence="3 4">JCM 11839</strain>
    </source>
</reference>
<evidence type="ECO:0000256" key="1">
    <source>
        <dbReference type="SAM" id="Phobius"/>
    </source>
</evidence>
<feature type="transmembrane region" description="Helical" evidence="1">
    <location>
        <begin position="164"/>
        <end position="182"/>
    </location>
</feature>
<feature type="chain" id="PRO_5045735874" evidence="2">
    <location>
        <begin position="21"/>
        <end position="297"/>
    </location>
</feature>
<evidence type="ECO:0000256" key="2">
    <source>
        <dbReference type="SAM" id="SignalP"/>
    </source>
</evidence>
<dbReference type="PANTHER" id="PTHR40761:SF1">
    <property type="entry name" value="CONSERVED INTEGRAL MEMBRANE ALANINE VALINE AND LEUCINE RICH PROTEIN-RELATED"/>
    <property type="match status" value="1"/>
</dbReference>
<organism evidence="3 4">
    <name type="scientific">Pseudonocardia xinjiangensis</name>
    <dbReference type="NCBI Taxonomy" id="75289"/>
    <lineage>
        <taxon>Bacteria</taxon>
        <taxon>Bacillati</taxon>
        <taxon>Actinomycetota</taxon>
        <taxon>Actinomycetes</taxon>
        <taxon>Pseudonocardiales</taxon>
        <taxon>Pseudonocardiaceae</taxon>
        <taxon>Pseudonocardia</taxon>
    </lineage>
</organism>
<keyword evidence="1" id="KW-0812">Transmembrane</keyword>
<protein>
    <submittedName>
        <fullName evidence="3">DMT family transporter</fullName>
    </submittedName>
</protein>
<feature type="transmembrane region" description="Helical" evidence="1">
    <location>
        <begin position="107"/>
        <end position="126"/>
    </location>
</feature>
<evidence type="ECO:0000313" key="3">
    <source>
        <dbReference type="EMBL" id="NMH82214.1"/>
    </source>
</evidence>
<keyword evidence="2" id="KW-0732">Signal</keyword>
<feature type="transmembrane region" description="Helical" evidence="1">
    <location>
        <begin position="260"/>
        <end position="278"/>
    </location>
</feature>
<proteinExistence type="predicted"/>
<feature type="transmembrane region" description="Helical" evidence="1">
    <location>
        <begin position="138"/>
        <end position="157"/>
    </location>
</feature>
<dbReference type="EMBL" id="JAAXKY010000207">
    <property type="protein sequence ID" value="NMH82214.1"/>
    <property type="molecule type" value="Genomic_DNA"/>
</dbReference>
<feature type="transmembrane region" description="Helical" evidence="1">
    <location>
        <begin position="228"/>
        <end position="248"/>
    </location>
</feature>
<feature type="signal peptide" evidence="2">
    <location>
        <begin position="1"/>
        <end position="20"/>
    </location>
</feature>
<name>A0ABX1RRF1_9PSEU</name>
<keyword evidence="4" id="KW-1185">Reference proteome</keyword>
<keyword evidence="1" id="KW-0472">Membrane</keyword>
<keyword evidence="1" id="KW-1133">Transmembrane helix</keyword>
<sequence>MWPVTVLAAGLALLASALFAVSTVAQQRSAATVPDDSARGLGLIRVLVHRPAWWAGIVGDGGGYLLQAAALGFGSLLLVQPLLVTTLLFALPLGAAWAGRRLARSDWVWAVLLAVSLAVFVVAGNPTAGVDRAAWGDWLPTGAGLAGLFVVCVVAAARSRGATRAMLLAAATALCYGVAAALTKGVVGQLDEGLLAVLTSWETYALVVVSVAGTLLQQSAFQAGELGASLPTMIVGEPVVAVVIGTVVLQEQLRSDGAEWALIVVLVAVMVAATTALARSSARTTTAVVAGAGAAPA</sequence>
<evidence type="ECO:0000313" key="4">
    <source>
        <dbReference type="Proteomes" id="UP001296706"/>
    </source>
</evidence>
<dbReference type="PANTHER" id="PTHR40761">
    <property type="entry name" value="CONSERVED INTEGRAL MEMBRANE ALANINE VALINE AND LEUCINE RICH PROTEIN-RELATED"/>
    <property type="match status" value="1"/>
</dbReference>
<dbReference type="Proteomes" id="UP001296706">
    <property type="component" value="Unassembled WGS sequence"/>
</dbReference>